<dbReference type="EMBL" id="BK015174">
    <property type="protein sequence ID" value="DAD94170.1"/>
    <property type="molecule type" value="Genomic_DNA"/>
</dbReference>
<accession>A0A8S5NIP5</accession>
<proteinExistence type="predicted"/>
<name>A0A8S5NIP5_9CAUD</name>
<reference evidence="2" key="1">
    <citation type="journal article" date="2021" name="Proc. Natl. Acad. Sci. U.S.A.">
        <title>A Catalog of Tens of Thousands of Viruses from Human Metagenomes Reveals Hidden Associations with Chronic Diseases.</title>
        <authorList>
            <person name="Tisza M.J."/>
            <person name="Buck C.B."/>
        </authorList>
    </citation>
    <scope>NUCLEOTIDE SEQUENCE</scope>
    <source>
        <strain evidence="2">Cttpk5</strain>
    </source>
</reference>
<evidence type="ECO:0000313" key="2">
    <source>
        <dbReference type="EMBL" id="DAD94170.1"/>
    </source>
</evidence>
<feature type="region of interest" description="Disordered" evidence="1">
    <location>
        <begin position="123"/>
        <end position="156"/>
    </location>
</feature>
<evidence type="ECO:0000256" key="1">
    <source>
        <dbReference type="SAM" id="MobiDB-lite"/>
    </source>
</evidence>
<protein>
    <submittedName>
        <fullName evidence="2">Uncharacterized protein</fullName>
    </submittedName>
</protein>
<sequence>MAYNPYTGRWEMDGAQQVQMQPMPRAQVPQMPQQPPKLGVLTVASEASINNLQMQPNDNALALHETENLLYYIRTDSMAAKTVARFRIFPEPTEEEKAANQLQEQLKQIAEGMQSMAERLENLEGKVNAKSDHGADGRKQRKQSVERADADGNDDA</sequence>
<organism evidence="2">
    <name type="scientific">Siphoviridae sp. cttpk5</name>
    <dbReference type="NCBI Taxonomy" id="2826496"/>
    <lineage>
        <taxon>Viruses</taxon>
        <taxon>Duplodnaviria</taxon>
        <taxon>Heunggongvirae</taxon>
        <taxon>Uroviricota</taxon>
        <taxon>Caudoviricetes</taxon>
    </lineage>
</organism>
<feature type="compositionally biased region" description="Basic and acidic residues" evidence="1">
    <location>
        <begin position="123"/>
        <end position="150"/>
    </location>
</feature>